<reference evidence="3 4" key="1">
    <citation type="journal article" date="2016" name="Front. Microbiol.">
        <title>Genomic Resource of Rice Seed Associated Bacteria.</title>
        <authorList>
            <person name="Midha S."/>
            <person name="Bansal K."/>
            <person name="Sharma S."/>
            <person name="Kumar N."/>
            <person name="Patil P.P."/>
            <person name="Chaudhry V."/>
            <person name="Patil P.B."/>
        </authorList>
    </citation>
    <scope>NUCLEOTIDE SEQUENCE [LARGE SCALE GENOMIC DNA]</scope>
    <source>
        <strain evidence="3 4">RSA13</strain>
    </source>
</reference>
<dbReference type="NCBIfam" id="NF033621">
    <property type="entry name" value="de_GSH_amidase"/>
    <property type="match status" value="1"/>
</dbReference>
<dbReference type="RefSeq" id="WP_058701110.1">
    <property type="nucleotide sequence ID" value="NZ_LDSH01000001.1"/>
</dbReference>
<dbReference type="PANTHER" id="PTHR23088:SF27">
    <property type="entry name" value="DEAMINATED GLUTATHIONE AMIDASE"/>
    <property type="match status" value="1"/>
</dbReference>
<evidence type="ECO:0000313" key="3">
    <source>
        <dbReference type="EMBL" id="KTS94500.1"/>
    </source>
</evidence>
<evidence type="ECO:0000259" key="2">
    <source>
        <dbReference type="PROSITE" id="PS50263"/>
    </source>
</evidence>
<comment type="similarity">
    <text evidence="1">Belongs to the carbon-nitrogen hydrolase superfamily. NIT1/NIT2 family.</text>
</comment>
<gene>
    <name evidence="3" type="ORF">RSA13_17505</name>
</gene>
<sequence>MKVALGQFVVKREWQENAQACINMMAQAREASADLLVLPEAVLATDMTNPDWIREAAQPLNGPFLTQLLTASQGQALTTVFGMHVPGDSHKVFNVLVVIRDGKILAEYRKLHLYDAFSMQESARVEAGQDVPPLVPVAGMNVGLMTCYDVRFPEMARRLVLDGADVLVVPSAWVRGPLKEMHWDLLTRTRALENTCYVLAVGECGARNIGNSMVIDPLGVPISRAAESPALIVADLDPQRIAAARALLPVLENRRFARPELDQAR</sequence>
<dbReference type="SUPFAM" id="SSF56317">
    <property type="entry name" value="Carbon-nitrogen hydrolase"/>
    <property type="match status" value="1"/>
</dbReference>
<dbReference type="InterPro" id="IPR047999">
    <property type="entry name" value="De_GSH_amidase"/>
</dbReference>
<organism evidence="3 4">
    <name type="scientific">Pantoea stewartii</name>
    <dbReference type="NCBI Taxonomy" id="66269"/>
    <lineage>
        <taxon>Bacteria</taxon>
        <taxon>Pseudomonadati</taxon>
        <taxon>Pseudomonadota</taxon>
        <taxon>Gammaproteobacteria</taxon>
        <taxon>Enterobacterales</taxon>
        <taxon>Erwiniaceae</taxon>
        <taxon>Pantoea</taxon>
    </lineage>
</organism>
<proteinExistence type="inferred from homology"/>
<dbReference type="EMBL" id="LDSI01000027">
    <property type="protein sequence ID" value="KTS94500.1"/>
    <property type="molecule type" value="Genomic_DNA"/>
</dbReference>
<dbReference type="PANTHER" id="PTHR23088">
    <property type="entry name" value="NITRILASE-RELATED"/>
    <property type="match status" value="1"/>
</dbReference>
<dbReference type="CDD" id="cd07581">
    <property type="entry name" value="nitrilase_3"/>
    <property type="match status" value="1"/>
</dbReference>
<dbReference type="PROSITE" id="PS01227">
    <property type="entry name" value="UPF0012"/>
    <property type="match status" value="1"/>
</dbReference>
<keyword evidence="3" id="KW-0378">Hydrolase</keyword>
<dbReference type="AlphaFoldDB" id="A0AB34VB65"/>
<dbReference type="Pfam" id="PF00795">
    <property type="entry name" value="CN_hydrolase"/>
    <property type="match status" value="1"/>
</dbReference>
<accession>A0AB34VB65</accession>
<dbReference type="GO" id="GO:0016787">
    <property type="term" value="F:hydrolase activity"/>
    <property type="evidence" value="ECO:0007669"/>
    <property type="project" value="UniProtKB-KW"/>
</dbReference>
<comment type="caution">
    <text evidence="3">The sequence shown here is derived from an EMBL/GenBank/DDBJ whole genome shotgun (WGS) entry which is preliminary data.</text>
</comment>
<protein>
    <submittedName>
        <fullName evidence="3">Hydrolase</fullName>
    </submittedName>
</protein>
<dbReference type="Gene3D" id="3.60.110.10">
    <property type="entry name" value="Carbon-nitrogen hydrolase"/>
    <property type="match status" value="1"/>
</dbReference>
<name>A0AB34VB65_9GAMM</name>
<evidence type="ECO:0000313" key="4">
    <source>
        <dbReference type="Proteomes" id="UP000072520"/>
    </source>
</evidence>
<feature type="domain" description="CN hydrolase" evidence="2">
    <location>
        <begin position="1"/>
        <end position="238"/>
    </location>
</feature>
<evidence type="ECO:0000256" key="1">
    <source>
        <dbReference type="ARBA" id="ARBA00010613"/>
    </source>
</evidence>
<dbReference type="InterPro" id="IPR001110">
    <property type="entry name" value="UPF0012_CS"/>
</dbReference>
<dbReference type="PROSITE" id="PS50263">
    <property type="entry name" value="CN_HYDROLASE"/>
    <property type="match status" value="1"/>
</dbReference>
<dbReference type="InterPro" id="IPR003010">
    <property type="entry name" value="C-N_Hydrolase"/>
</dbReference>
<dbReference type="Proteomes" id="UP000072520">
    <property type="component" value="Unassembled WGS sequence"/>
</dbReference>
<dbReference type="InterPro" id="IPR036526">
    <property type="entry name" value="C-N_Hydrolase_sf"/>
</dbReference>